<dbReference type="FunFam" id="3.40.50.2000:FF:000047">
    <property type="entry name" value="Glycosyltransferase"/>
    <property type="match status" value="1"/>
</dbReference>
<sequence>MDSQTQQLHFVLLPLMAPGHMIPMVDVARLLAQRGVLVTIVTTPLNADRFKTIIARATEAGLQIREIQLQFPCVEVGLPEGCENFDMLPSMFAGGKFLYACGMLQGPVEKLLEESKPQASCLISDRCLPWVTNVAHKFHIPKLLFHACGCFPLSCMHHLQVSRVFDDIKSESGHFLVPGLPDPIELTIAAITGCVKTNPSGPRDLRDDIREGEEASYGFVVNTFQELETEYIKEYAKATGKKVWSIGPVSLCNKDNMDMATRGNKSAINENHCLNWLDSFEPRSVLYACLGSLSRLPTLQMIELGLGLEASNKPFIWVLRHKSNDFEKWIVEEKYEERIKGRGLLIHGWAPQVLILSHPAIGGFLTHCGWNSILEGVSAGVPMITWPMFSEQFLNEKLIVQVLGIGVRVGVEVEVNFGQEEEIGVLVEKNVVKMCVDELMGEEEEAEERRKRARELGRMAKMAVEEGGSSHTNMTLLIQDILEQLNHVSDLS</sequence>
<feature type="domain" description="Glycosyltransferase N-terminal" evidence="6">
    <location>
        <begin position="9"/>
        <end position="249"/>
    </location>
</feature>
<keyword evidence="8" id="KW-1185">Reference proteome</keyword>
<evidence type="ECO:0000259" key="6">
    <source>
        <dbReference type="Pfam" id="PF26168"/>
    </source>
</evidence>
<evidence type="ECO:0000256" key="3">
    <source>
        <dbReference type="ARBA" id="ARBA00022679"/>
    </source>
</evidence>
<dbReference type="CDD" id="cd03784">
    <property type="entry name" value="GT1_Gtf-like"/>
    <property type="match status" value="1"/>
</dbReference>
<keyword evidence="2 4" id="KW-0328">Glycosyltransferase</keyword>
<protein>
    <recommendedName>
        <fullName evidence="5">Glycosyltransferase</fullName>
        <ecNumber evidence="5">2.4.1.-</ecNumber>
    </recommendedName>
</protein>
<dbReference type="InterPro" id="IPR035595">
    <property type="entry name" value="UDP_glycos_trans_CS"/>
</dbReference>
<dbReference type="GO" id="GO:0046527">
    <property type="term" value="F:glucosyltransferase activity"/>
    <property type="evidence" value="ECO:0007669"/>
    <property type="project" value="UniProtKB-ARBA"/>
</dbReference>
<evidence type="ECO:0000313" key="7">
    <source>
        <dbReference type="EMBL" id="CAK9138850.1"/>
    </source>
</evidence>
<dbReference type="PROSITE" id="PS00375">
    <property type="entry name" value="UDPGT"/>
    <property type="match status" value="1"/>
</dbReference>
<dbReference type="InterPro" id="IPR058980">
    <property type="entry name" value="Glyco_transf_N"/>
</dbReference>
<name>A0ABC8R294_9AQUA</name>
<keyword evidence="3 4" id="KW-0808">Transferase</keyword>
<accession>A0ABC8R294</accession>
<evidence type="ECO:0000256" key="1">
    <source>
        <dbReference type="ARBA" id="ARBA00009995"/>
    </source>
</evidence>
<dbReference type="Pfam" id="PF00201">
    <property type="entry name" value="UDPGT"/>
    <property type="match status" value="1"/>
</dbReference>
<comment type="caution">
    <text evidence="7">The sequence shown here is derived from an EMBL/GenBank/DDBJ whole genome shotgun (WGS) entry which is preliminary data.</text>
</comment>
<gene>
    <name evidence="7" type="ORF">ILEXP_LOCUS6204</name>
</gene>
<proteinExistence type="inferred from homology"/>
<evidence type="ECO:0000256" key="5">
    <source>
        <dbReference type="RuleBase" id="RU362057"/>
    </source>
</evidence>
<reference evidence="7 8" key="1">
    <citation type="submission" date="2024-02" db="EMBL/GenBank/DDBJ databases">
        <authorList>
            <person name="Vignale AGUSTIN F."/>
            <person name="Sosa J E."/>
            <person name="Modenutti C."/>
        </authorList>
    </citation>
    <scope>NUCLEOTIDE SEQUENCE [LARGE SCALE GENOMIC DNA]</scope>
</reference>
<evidence type="ECO:0000313" key="8">
    <source>
        <dbReference type="Proteomes" id="UP001642360"/>
    </source>
</evidence>
<dbReference type="SUPFAM" id="SSF53756">
    <property type="entry name" value="UDP-Glycosyltransferase/glycogen phosphorylase"/>
    <property type="match status" value="1"/>
</dbReference>
<dbReference type="EC" id="2.4.1.-" evidence="5"/>
<dbReference type="Proteomes" id="UP001642360">
    <property type="component" value="Unassembled WGS sequence"/>
</dbReference>
<dbReference type="FunFam" id="3.40.50.2000:FF:000071">
    <property type="entry name" value="Glycosyltransferase"/>
    <property type="match status" value="1"/>
</dbReference>
<dbReference type="PANTHER" id="PTHR48047:SF217">
    <property type="entry name" value="GLYCOSYLTRANSFERASE"/>
    <property type="match status" value="1"/>
</dbReference>
<dbReference type="InterPro" id="IPR002213">
    <property type="entry name" value="UDP_glucos_trans"/>
</dbReference>
<dbReference type="Gene3D" id="3.40.50.2000">
    <property type="entry name" value="Glycogen Phosphorylase B"/>
    <property type="match status" value="2"/>
</dbReference>
<evidence type="ECO:0000256" key="2">
    <source>
        <dbReference type="ARBA" id="ARBA00022676"/>
    </source>
</evidence>
<dbReference type="AlphaFoldDB" id="A0ABC8R294"/>
<dbReference type="EMBL" id="CAUOFW020000922">
    <property type="protein sequence ID" value="CAK9138850.1"/>
    <property type="molecule type" value="Genomic_DNA"/>
</dbReference>
<dbReference type="Pfam" id="PF26168">
    <property type="entry name" value="Glyco_transf_N"/>
    <property type="match status" value="1"/>
</dbReference>
<organism evidence="7 8">
    <name type="scientific">Ilex paraguariensis</name>
    <name type="common">yerba mate</name>
    <dbReference type="NCBI Taxonomy" id="185542"/>
    <lineage>
        <taxon>Eukaryota</taxon>
        <taxon>Viridiplantae</taxon>
        <taxon>Streptophyta</taxon>
        <taxon>Embryophyta</taxon>
        <taxon>Tracheophyta</taxon>
        <taxon>Spermatophyta</taxon>
        <taxon>Magnoliopsida</taxon>
        <taxon>eudicotyledons</taxon>
        <taxon>Gunneridae</taxon>
        <taxon>Pentapetalae</taxon>
        <taxon>asterids</taxon>
        <taxon>campanulids</taxon>
        <taxon>Aquifoliales</taxon>
        <taxon>Aquifoliaceae</taxon>
        <taxon>Ilex</taxon>
    </lineage>
</organism>
<evidence type="ECO:0000256" key="4">
    <source>
        <dbReference type="RuleBase" id="RU003718"/>
    </source>
</evidence>
<dbReference type="PANTHER" id="PTHR48047">
    <property type="entry name" value="GLYCOSYLTRANSFERASE"/>
    <property type="match status" value="1"/>
</dbReference>
<comment type="similarity">
    <text evidence="1 4">Belongs to the UDP-glycosyltransferase family.</text>
</comment>